<name>A0ABM1BID1_LIMPO</name>
<evidence type="ECO:0000256" key="3">
    <source>
        <dbReference type="ARBA" id="ARBA00022763"/>
    </source>
</evidence>
<reference evidence="8" key="1">
    <citation type="submission" date="2025-08" db="UniProtKB">
        <authorList>
            <consortium name="RefSeq"/>
        </authorList>
    </citation>
    <scope>IDENTIFICATION</scope>
    <source>
        <tissue evidence="8">Muscle</tissue>
    </source>
</reference>
<evidence type="ECO:0000256" key="5">
    <source>
        <dbReference type="ARBA" id="ARBA00023204"/>
    </source>
</evidence>
<dbReference type="RefSeq" id="XP_013782602.1">
    <property type="nucleotide sequence ID" value="XM_013927148.2"/>
</dbReference>
<feature type="region of interest" description="Disordered" evidence="6">
    <location>
        <begin position="102"/>
        <end position="141"/>
    </location>
</feature>
<keyword evidence="4" id="KW-0238">DNA-binding</keyword>
<proteinExistence type="inferred from homology"/>
<dbReference type="Proteomes" id="UP000694941">
    <property type="component" value="Unplaced"/>
</dbReference>
<dbReference type="CDD" id="cd22919">
    <property type="entry name" value="HFD_CENP-S"/>
    <property type="match status" value="1"/>
</dbReference>
<evidence type="ECO:0000256" key="1">
    <source>
        <dbReference type="ARBA" id="ARBA00006612"/>
    </source>
</evidence>
<feature type="compositionally biased region" description="Basic residues" evidence="6">
    <location>
        <begin position="111"/>
        <end position="122"/>
    </location>
</feature>
<accession>A0ABM1BID1</accession>
<comment type="similarity">
    <text evidence="1">Belongs to the TAF9 family. CENP-S/MHF1 subfamily.</text>
</comment>
<evidence type="ECO:0000256" key="2">
    <source>
        <dbReference type="ARBA" id="ARBA00016400"/>
    </source>
</evidence>
<dbReference type="GeneID" id="106466845"/>
<feature type="compositionally biased region" description="Polar residues" evidence="6">
    <location>
        <begin position="124"/>
        <end position="141"/>
    </location>
</feature>
<evidence type="ECO:0000256" key="6">
    <source>
        <dbReference type="SAM" id="MobiDB-lite"/>
    </source>
</evidence>
<dbReference type="Gene3D" id="1.10.20.10">
    <property type="entry name" value="Histone, subunit A"/>
    <property type="match status" value="1"/>
</dbReference>
<dbReference type="PANTHER" id="PTHR22980:SF0">
    <property type="entry name" value="CENTROMERE PROTEIN S"/>
    <property type="match status" value="1"/>
</dbReference>
<dbReference type="PANTHER" id="PTHR22980">
    <property type="entry name" value="CORTISTATIN"/>
    <property type="match status" value="1"/>
</dbReference>
<dbReference type="InterPro" id="IPR029003">
    <property type="entry name" value="CENP-S/Mhf1"/>
</dbReference>
<protein>
    <recommendedName>
        <fullName evidence="2">Centromere protein S</fullName>
    </recommendedName>
</protein>
<dbReference type="Pfam" id="PF15630">
    <property type="entry name" value="CENP-S"/>
    <property type="match status" value="1"/>
</dbReference>
<organism evidence="7 8">
    <name type="scientific">Limulus polyphemus</name>
    <name type="common">Atlantic horseshoe crab</name>
    <dbReference type="NCBI Taxonomy" id="6850"/>
    <lineage>
        <taxon>Eukaryota</taxon>
        <taxon>Metazoa</taxon>
        <taxon>Ecdysozoa</taxon>
        <taxon>Arthropoda</taxon>
        <taxon>Chelicerata</taxon>
        <taxon>Merostomata</taxon>
        <taxon>Xiphosura</taxon>
        <taxon>Limulidae</taxon>
        <taxon>Limulus</taxon>
    </lineage>
</organism>
<dbReference type="SUPFAM" id="SSF47113">
    <property type="entry name" value="Histone-fold"/>
    <property type="match status" value="1"/>
</dbReference>
<evidence type="ECO:0000313" key="8">
    <source>
        <dbReference type="RefSeq" id="XP_013782602.1"/>
    </source>
</evidence>
<dbReference type="InterPro" id="IPR009072">
    <property type="entry name" value="Histone-fold"/>
</dbReference>
<keyword evidence="7" id="KW-1185">Reference proteome</keyword>
<evidence type="ECO:0000256" key="4">
    <source>
        <dbReference type="ARBA" id="ARBA00023125"/>
    </source>
</evidence>
<keyword evidence="5" id="KW-0234">DNA repair</keyword>
<keyword evidence="3" id="KW-0227">DNA damage</keyword>
<gene>
    <name evidence="8" type="primary">LOC106466845</name>
</gene>
<evidence type="ECO:0000313" key="7">
    <source>
        <dbReference type="Proteomes" id="UP000694941"/>
    </source>
</evidence>
<sequence>MDDQNASDDLETLTHVQHLKAAVHYTVAKICEETGEEKHQTFSRQSIATISELTYRQIGSFAEDLELFARHAKRSMVGIDDVKLLVRKSLPLANHITQLAETLSSGTEEKKKKKPQRRKKKVSSTDPELNYQDNSTVENID</sequence>